<dbReference type="RefSeq" id="WP_188160669.1">
    <property type="nucleotide sequence ID" value="NZ_BMGH01000002.1"/>
</dbReference>
<protein>
    <submittedName>
        <fullName evidence="2">Alkyl hydroperoxide reductase AhpD</fullName>
    </submittedName>
</protein>
<dbReference type="InterPro" id="IPR029032">
    <property type="entry name" value="AhpD-like"/>
</dbReference>
<gene>
    <name evidence="2" type="primary">mip</name>
    <name evidence="2" type="ORF">GCM10011342_29090</name>
</gene>
<comment type="caution">
    <text evidence="2">The sequence shown here is derived from an EMBL/GenBank/DDBJ whole genome shotgun (WGS) entry which is preliminary data.</text>
</comment>
<evidence type="ECO:0000259" key="1">
    <source>
        <dbReference type="Pfam" id="PF02627"/>
    </source>
</evidence>
<dbReference type="PANTHER" id="PTHR35446">
    <property type="entry name" value="SI:CH211-175M2.5"/>
    <property type="match status" value="1"/>
</dbReference>
<evidence type="ECO:0000313" key="2">
    <source>
        <dbReference type="EMBL" id="GGD18589.1"/>
    </source>
</evidence>
<dbReference type="InterPro" id="IPR003779">
    <property type="entry name" value="CMD-like"/>
</dbReference>
<feature type="domain" description="Carboxymuconolactone decarboxylase-like" evidence="1">
    <location>
        <begin position="41"/>
        <end position="103"/>
    </location>
</feature>
<name>A0A8J2V7W6_9PROT</name>
<keyword evidence="3" id="KW-1185">Reference proteome</keyword>
<dbReference type="Pfam" id="PF02627">
    <property type="entry name" value="CMD"/>
    <property type="match status" value="1"/>
</dbReference>
<sequence length="178" mass="18682">MTRINQLSDDNANPQAAELFGAIKSKIGMVPNLYRVMANQPAVLAASLGFGEALSKGSFNAKTREAIALTVAGENACDYCASAHTAIARSLKVGDEEAARNLRGDSADPHLAAILSLAADIVRERGFVTDAQLAQAREAGLDDGAIVETIANVIANIFTNYVNHVAQTDIDFPVVKAA</sequence>
<reference evidence="2" key="2">
    <citation type="submission" date="2020-09" db="EMBL/GenBank/DDBJ databases">
        <authorList>
            <person name="Sun Q."/>
            <person name="Zhou Y."/>
        </authorList>
    </citation>
    <scope>NUCLEOTIDE SEQUENCE</scope>
    <source>
        <strain evidence="2">CGMCC 1.12921</strain>
    </source>
</reference>
<dbReference type="EMBL" id="BMGH01000002">
    <property type="protein sequence ID" value="GGD18589.1"/>
    <property type="molecule type" value="Genomic_DNA"/>
</dbReference>
<dbReference type="NCBIfam" id="TIGR00778">
    <property type="entry name" value="ahpD_dom"/>
    <property type="match status" value="1"/>
</dbReference>
<dbReference type="SUPFAM" id="SSF69118">
    <property type="entry name" value="AhpD-like"/>
    <property type="match status" value="1"/>
</dbReference>
<dbReference type="AlphaFoldDB" id="A0A8J2V7W6"/>
<dbReference type="Gene3D" id="1.20.1290.10">
    <property type="entry name" value="AhpD-like"/>
    <property type="match status" value="1"/>
</dbReference>
<organism evidence="2 3">
    <name type="scientific">Aquisalinus flavus</name>
    <dbReference type="NCBI Taxonomy" id="1526572"/>
    <lineage>
        <taxon>Bacteria</taxon>
        <taxon>Pseudomonadati</taxon>
        <taxon>Pseudomonadota</taxon>
        <taxon>Alphaproteobacteria</taxon>
        <taxon>Parvularculales</taxon>
        <taxon>Parvularculaceae</taxon>
        <taxon>Aquisalinus</taxon>
    </lineage>
</organism>
<reference evidence="2" key="1">
    <citation type="journal article" date="2014" name="Int. J. Syst. Evol. Microbiol.">
        <title>Complete genome sequence of Corynebacterium casei LMG S-19264T (=DSM 44701T), isolated from a smear-ripened cheese.</title>
        <authorList>
            <consortium name="US DOE Joint Genome Institute (JGI-PGF)"/>
            <person name="Walter F."/>
            <person name="Albersmeier A."/>
            <person name="Kalinowski J."/>
            <person name="Ruckert C."/>
        </authorList>
    </citation>
    <scope>NUCLEOTIDE SEQUENCE</scope>
    <source>
        <strain evidence="2">CGMCC 1.12921</strain>
    </source>
</reference>
<dbReference type="PANTHER" id="PTHR35446:SF3">
    <property type="entry name" value="CMD DOMAIN-CONTAINING PROTEIN"/>
    <property type="match status" value="1"/>
</dbReference>
<dbReference type="InterPro" id="IPR004675">
    <property type="entry name" value="AhpD_core"/>
</dbReference>
<accession>A0A8J2V7W6</accession>
<dbReference type="GO" id="GO:0051920">
    <property type="term" value="F:peroxiredoxin activity"/>
    <property type="evidence" value="ECO:0007669"/>
    <property type="project" value="InterPro"/>
</dbReference>
<dbReference type="Proteomes" id="UP000613582">
    <property type="component" value="Unassembled WGS sequence"/>
</dbReference>
<proteinExistence type="predicted"/>
<evidence type="ECO:0000313" key="3">
    <source>
        <dbReference type="Proteomes" id="UP000613582"/>
    </source>
</evidence>